<dbReference type="Pfam" id="PF00685">
    <property type="entry name" value="Sulfotransfer_1"/>
    <property type="match status" value="1"/>
</dbReference>
<evidence type="ECO:0000259" key="3">
    <source>
        <dbReference type="Pfam" id="PF00685"/>
    </source>
</evidence>
<organism evidence="4 5">
    <name type="scientific">Diabrotica balteata</name>
    <name type="common">Banded cucumber beetle</name>
    <dbReference type="NCBI Taxonomy" id="107213"/>
    <lineage>
        <taxon>Eukaryota</taxon>
        <taxon>Metazoa</taxon>
        <taxon>Ecdysozoa</taxon>
        <taxon>Arthropoda</taxon>
        <taxon>Hexapoda</taxon>
        <taxon>Insecta</taxon>
        <taxon>Pterygota</taxon>
        <taxon>Neoptera</taxon>
        <taxon>Endopterygota</taxon>
        <taxon>Coleoptera</taxon>
        <taxon>Polyphaga</taxon>
        <taxon>Cucujiformia</taxon>
        <taxon>Chrysomeloidea</taxon>
        <taxon>Chrysomelidae</taxon>
        <taxon>Galerucinae</taxon>
        <taxon>Diabroticina</taxon>
        <taxon>Diabroticites</taxon>
        <taxon>Diabrotica</taxon>
    </lineage>
</organism>
<keyword evidence="5" id="KW-1185">Reference proteome</keyword>
<feature type="non-terminal residue" evidence="4">
    <location>
        <position position="363"/>
    </location>
</feature>
<dbReference type="AlphaFoldDB" id="A0A9N9STQ4"/>
<accession>A0A9N9STQ4</accession>
<evidence type="ECO:0000313" key="4">
    <source>
        <dbReference type="EMBL" id="CAG9829243.1"/>
    </source>
</evidence>
<name>A0A9N9STQ4_DIABA</name>
<keyword evidence="2" id="KW-0808">Transferase</keyword>
<dbReference type="OrthoDB" id="205623at2759"/>
<dbReference type="PANTHER" id="PTHR11783">
    <property type="entry name" value="SULFOTRANSFERASE SULT"/>
    <property type="match status" value="1"/>
</dbReference>
<dbReference type="EMBL" id="OU898277">
    <property type="protein sequence ID" value="CAG9829243.1"/>
    <property type="molecule type" value="Genomic_DNA"/>
</dbReference>
<dbReference type="GO" id="GO:0008146">
    <property type="term" value="F:sulfotransferase activity"/>
    <property type="evidence" value="ECO:0007669"/>
    <property type="project" value="InterPro"/>
</dbReference>
<sequence length="363" mass="42817">MAPTPTYIESVANNNNNNESESKVKLFPYKIQPVEGNNGKNMLDLFRGEKTKYLQVGPKKWIYPSGYERQAHDFYNFVARPSDVFIVTFPRSGTTWTQEMIWLLANNLDYKKASQVNLRHRFPFLEFSCFIHPEMKATLLKENQHFPEKLKIVQSLDRGIVEDLNNMKERRFIKTHNPFSLMPPNLLDVGCKVIYVARNPKDVAVSYYHLCKTYRTQGYVGEFPQFWRNFQDGLVAWAPYWEHIKEGWNRRHEENMLFLFYEDLKKNLRPSLKKLASFLEQSYSEEQYEILEEHLSIDNFRNNKSVNADDDKDIGVISDTEASFIRKGVVGGWSPYFDDELNAEADRWIEENLKTFDLRFPSK</sequence>
<dbReference type="SUPFAM" id="SSF52540">
    <property type="entry name" value="P-loop containing nucleoside triphosphate hydrolases"/>
    <property type="match status" value="1"/>
</dbReference>
<dbReference type="Gene3D" id="3.40.50.300">
    <property type="entry name" value="P-loop containing nucleotide triphosphate hydrolases"/>
    <property type="match status" value="1"/>
</dbReference>
<comment type="similarity">
    <text evidence="1">Belongs to the sulfotransferase 1 family.</text>
</comment>
<evidence type="ECO:0000256" key="2">
    <source>
        <dbReference type="ARBA" id="ARBA00022679"/>
    </source>
</evidence>
<feature type="domain" description="Sulfotransferase" evidence="3">
    <location>
        <begin position="81"/>
        <end position="356"/>
    </location>
</feature>
<protein>
    <recommendedName>
        <fullName evidence="3">Sulfotransferase domain-containing protein</fullName>
    </recommendedName>
</protein>
<dbReference type="InterPro" id="IPR000863">
    <property type="entry name" value="Sulfotransferase_dom"/>
</dbReference>
<proteinExistence type="inferred from homology"/>
<dbReference type="InterPro" id="IPR027417">
    <property type="entry name" value="P-loop_NTPase"/>
</dbReference>
<reference evidence="4" key="1">
    <citation type="submission" date="2022-01" db="EMBL/GenBank/DDBJ databases">
        <authorList>
            <person name="King R."/>
        </authorList>
    </citation>
    <scope>NUCLEOTIDE SEQUENCE</scope>
</reference>
<evidence type="ECO:0000313" key="5">
    <source>
        <dbReference type="Proteomes" id="UP001153709"/>
    </source>
</evidence>
<gene>
    <name evidence="4" type="ORF">DIABBA_LOCUS3084</name>
</gene>
<dbReference type="Proteomes" id="UP001153709">
    <property type="component" value="Chromosome 2"/>
</dbReference>
<evidence type="ECO:0000256" key="1">
    <source>
        <dbReference type="ARBA" id="ARBA00005771"/>
    </source>
</evidence>